<evidence type="ECO:0000313" key="1">
    <source>
        <dbReference type="EMBL" id="GES39456.1"/>
    </source>
</evidence>
<dbReference type="Proteomes" id="UP000325466">
    <property type="component" value="Unassembled WGS sequence"/>
</dbReference>
<name>A0ABQ0YS63_9NOCA</name>
<protein>
    <recommendedName>
        <fullName evidence="3">Transposase</fullName>
    </recommendedName>
</protein>
<accession>A0ABQ0YS63</accession>
<sequence length="41" mass="4688">MEDARREVVHRRDVTSRYDRARGNLDRHGNYVLAAYLGGAA</sequence>
<organism evidence="1 2">
    <name type="scientific">Rhodococcus aetherivorans</name>
    <dbReference type="NCBI Taxonomy" id="191292"/>
    <lineage>
        <taxon>Bacteria</taxon>
        <taxon>Bacillati</taxon>
        <taxon>Actinomycetota</taxon>
        <taxon>Actinomycetes</taxon>
        <taxon>Mycobacteriales</taxon>
        <taxon>Nocardiaceae</taxon>
        <taxon>Rhodococcus</taxon>
    </lineage>
</organism>
<evidence type="ECO:0008006" key="3">
    <source>
        <dbReference type="Google" id="ProtNLM"/>
    </source>
</evidence>
<dbReference type="EMBL" id="BLAH01000117">
    <property type="protein sequence ID" value="GES39456.1"/>
    <property type="molecule type" value="Genomic_DNA"/>
</dbReference>
<proteinExistence type="predicted"/>
<gene>
    <name evidence="1" type="ORF">RAJCM14343_4727</name>
</gene>
<comment type="caution">
    <text evidence="1">The sequence shown here is derived from an EMBL/GenBank/DDBJ whole genome shotgun (WGS) entry which is preliminary data.</text>
</comment>
<reference evidence="1 2" key="1">
    <citation type="journal article" date="2018" name="Biodegradation">
        <title>1,4-Dioxane degradation characteristics of Rhodococcus aetherivorans JCM 14343.</title>
        <authorList>
            <person name="Inoue D."/>
            <person name="Tsunoda T."/>
            <person name="Yamamoto N."/>
            <person name="Ike M."/>
            <person name="Sei K."/>
        </authorList>
    </citation>
    <scope>NUCLEOTIDE SEQUENCE [LARGE SCALE GENOMIC DNA]</scope>
    <source>
        <strain evidence="1 2">JCM 14343</strain>
    </source>
</reference>
<keyword evidence="2" id="KW-1185">Reference proteome</keyword>
<evidence type="ECO:0000313" key="2">
    <source>
        <dbReference type="Proteomes" id="UP000325466"/>
    </source>
</evidence>